<dbReference type="AlphaFoldDB" id="A0A062VJM0"/>
<dbReference type="OrthoDB" id="284135at2"/>
<organism evidence="1 2">
    <name type="scientific">Hyphomonas polymorpha PS728</name>
    <dbReference type="NCBI Taxonomy" id="1280954"/>
    <lineage>
        <taxon>Bacteria</taxon>
        <taxon>Pseudomonadati</taxon>
        <taxon>Pseudomonadota</taxon>
        <taxon>Alphaproteobacteria</taxon>
        <taxon>Hyphomonadales</taxon>
        <taxon>Hyphomonadaceae</taxon>
        <taxon>Hyphomonas</taxon>
    </lineage>
</organism>
<reference evidence="1 2" key="1">
    <citation type="journal article" date="2014" name="Antonie Van Leeuwenhoek">
        <title>Hyphomonas beringensis sp. nov. and Hyphomonas chukchiensis sp. nov., isolated from surface seawater of the Bering Sea and Chukchi Sea.</title>
        <authorList>
            <person name="Li C."/>
            <person name="Lai Q."/>
            <person name="Li G."/>
            <person name="Dong C."/>
            <person name="Wang J."/>
            <person name="Liao Y."/>
            <person name="Shao Z."/>
        </authorList>
    </citation>
    <scope>NUCLEOTIDE SEQUENCE [LARGE SCALE GENOMIC DNA]</scope>
    <source>
        <strain evidence="1 2">PS728</strain>
    </source>
</reference>
<dbReference type="STRING" id="1280954.HPO_09448"/>
<gene>
    <name evidence="1" type="ORF">HPO_09448</name>
</gene>
<evidence type="ECO:0000313" key="1">
    <source>
        <dbReference type="EMBL" id="KCZ98770.1"/>
    </source>
</evidence>
<proteinExistence type="predicted"/>
<dbReference type="eggNOG" id="ENOG50332DQ">
    <property type="taxonomic scope" value="Bacteria"/>
</dbReference>
<dbReference type="Pfam" id="PF11149">
    <property type="entry name" value="DUF2924"/>
    <property type="match status" value="1"/>
</dbReference>
<keyword evidence="2" id="KW-1185">Reference proteome</keyword>
<name>A0A062VJM0_9PROT</name>
<accession>A0A062VJM0</accession>
<evidence type="ECO:0008006" key="3">
    <source>
        <dbReference type="Google" id="ProtNLM"/>
    </source>
</evidence>
<dbReference type="Proteomes" id="UP000027100">
    <property type="component" value="Unassembled WGS sequence"/>
</dbReference>
<evidence type="ECO:0000313" key="2">
    <source>
        <dbReference type="Proteomes" id="UP000027100"/>
    </source>
</evidence>
<protein>
    <recommendedName>
        <fullName evidence="3">DUF2924 domain-containing protein</fullName>
    </recommendedName>
</protein>
<sequence length="133" mass="14846">MSIADLQTLPRKDLIRHYVALAGTDPPRSLSREVIAHIIAYERQAAGTGGLSLRLRRQLRAIASEDRAVTPNTRLKSDARLVREWNGVSHVVDRMEDGFVYRGRTYNSLSAIAREITGARWSGPRFFGLKASA</sequence>
<dbReference type="InterPro" id="IPR021322">
    <property type="entry name" value="DUF2924"/>
</dbReference>
<dbReference type="EMBL" id="ARYM01000009">
    <property type="protein sequence ID" value="KCZ98770.1"/>
    <property type="molecule type" value="Genomic_DNA"/>
</dbReference>
<comment type="caution">
    <text evidence="1">The sequence shown here is derived from an EMBL/GenBank/DDBJ whole genome shotgun (WGS) entry which is preliminary data.</text>
</comment>
<dbReference type="PATRIC" id="fig|1280954.3.peg.1913"/>